<dbReference type="GeneID" id="115265144"/>
<evidence type="ECO:0000313" key="2">
    <source>
        <dbReference type="EnsemblMetazoa" id="AALFPA23_020603.P30418"/>
    </source>
</evidence>
<accession>A0ABM1ZQ54</accession>
<name>A0ABM1ZQ54_AEDAL</name>
<keyword evidence="3" id="KW-1185">Reference proteome</keyword>
<evidence type="ECO:0000256" key="1">
    <source>
        <dbReference type="SAM" id="MobiDB-lite"/>
    </source>
</evidence>
<dbReference type="RefSeq" id="XP_029725254.1">
    <property type="nucleotide sequence ID" value="XM_029869394.2"/>
</dbReference>
<evidence type="ECO:0008006" key="4">
    <source>
        <dbReference type="Google" id="ProtNLM"/>
    </source>
</evidence>
<sequence>MEQPERIVWQNLIKSSPERSSDGECLPGSGGGRRANASNSTSKLKRKDQHPVRKEFVQTAENQYRCLHCDWTTVMNATRMVKHIVDQCQNAPAAVREEIAAIQKATIEKERNSVYVAENKKDIHGLFRAVDNKRTCIFCKWTTVRNLTRMRSHIVSQCTEIPMKLKSLFIKKDQFPDEPTEVVQNQGESYQVYAVDESQWDDNTLDPADYDGGINEVSEENEHQEADDQQLGGSYLEIEELEERNCNYCGKAISYDGTEEDTDNEIFCSNLCLQRMDKTRQLTEQVNQVKEAKRMATRKRPINDPVEPEDQIPTKEFKLVLLSPKTSPKVKPTTSLPVQTIKTEKEGRTSTTMVEIVNYTIEHEDASSLSDTTSLPRTPARVVQKSPAKPAKDPHKTPTTPVPVEKRPQPPLVVRSLAKETQVSK</sequence>
<proteinExistence type="predicted"/>
<organism evidence="2 3">
    <name type="scientific">Aedes albopictus</name>
    <name type="common">Asian tiger mosquito</name>
    <name type="synonym">Stegomyia albopicta</name>
    <dbReference type="NCBI Taxonomy" id="7160"/>
    <lineage>
        <taxon>Eukaryota</taxon>
        <taxon>Metazoa</taxon>
        <taxon>Ecdysozoa</taxon>
        <taxon>Arthropoda</taxon>
        <taxon>Hexapoda</taxon>
        <taxon>Insecta</taxon>
        <taxon>Pterygota</taxon>
        <taxon>Neoptera</taxon>
        <taxon>Endopterygota</taxon>
        <taxon>Diptera</taxon>
        <taxon>Nematocera</taxon>
        <taxon>Culicoidea</taxon>
        <taxon>Culicidae</taxon>
        <taxon>Culicinae</taxon>
        <taxon>Aedini</taxon>
        <taxon>Aedes</taxon>
        <taxon>Stegomyia</taxon>
    </lineage>
</organism>
<dbReference type="Proteomes" id="UP000069940">
    <property type="component" value="Unassembled WGS sequence"/>
</dbReference>
<dbReference type="EnsemblMetazoa" id="AALFPA23_020603.R30418">
    <property type="protein sequence ID" value="AALFPA23_020603.P30418"/>
    <property type="gene ID" value="AALFPA23_020603"/>
</dbReference>
<feature type="compositionally biased region" description="Polar residues" evidence="1">
    <location>
        <begin position="367"/>
        <end position="376"/>
    </location>
</feature>
<feature type="region of interest" description="Disordered" evidence="1">
    <location>
        <begin position="365"/>
        <end position="425"/>
    </location>
</feature>
<protein>
    <recommendedName>
        <fullName evidence="4">BED-type domain-containing protein</fullName>
    </recommendedName>
</protein>
<evidence type="ECO:0000313" key="3">
    <source>
        <dbReference type="Proteomes" id="UP000069940"/>
    </source>
</evidence>
<reference evidence="2" key="2">
    <citation type="submission" date="2025-05" db="UniProtKB">
        <authorList>
            <consortium name="EnsemblMetazoa"/>
        </authorList>
    </citation>
    <scope>IDENTIFICATION</scope>
    <source>
        <strain evidence="2">Foshan</strain>
    </source>
</reference>
<feature type="region of interest" description="Disordered" evidence="1">
    <location>
        <begin position="1"/>
        <end position="52"/>
    </location>
</feature>
<reference evidence="3" key="1">
    <citation type="journal article" date="2015" name="Proc. Natl. Acad. Sci. U.S.A.">
        <title>Genome sequence of the Asian Tiger mosquito, Aedes albopictus, reveals insights into its biology, genetics, and evolution.</title>
        <authorList>
            <person name="Chen X.G."/>
            <person name="Jiang X."/>
            <person name="Gu J."/>
            <person name="Xu M."/>
            <person name="Wu Y."/>
            <person name="Deng Y."/>
            <person name="Zhang C."/>
            <person name="Bonizzoni M."/>
            <person name="Dermauw W."/>
            <person name="Vontas J."/>
            <person name="Armbruster P."/>
            <person name="Huang X."/>
            <person name="Yang Y."/>
            <person name="Zhang H."/>
            <person name="He W."/>
            <person name="Peng H."/>
            <person name="Liu Y."/>
            <person name="Wu K."/>
            <person name="Chen J."/>
            <person name="Lirakis M."/>
            <person name="Topalis P."/>
            <person name="Van Leeuwen T."/>
            <person name="Hall A.B."/>
            <person name="Jiang X."/>
            <person name="Thorpe C."/>
            <person name="Mueller R.L."/>
            <person name="Sun C."/>
            <person name="Waterhouse R.M."/>
            <person name="Yan G."/>
            <person name="Tu Z.J."/>
            <person name="Fang X."/>
            <person name="James A.A."/>
        </authorList>
    </citation>
    <scope>NUCLEOTIDE SEQUENCE [LARGE SCALE GENOMIC DNA]</scope>
    <source>
        <strain evidence="3">Foshan</strain>
    </source>
</reference>